<keyword evidence="3" id="KW-1185">Reference proteome</keyword>
<dbReference type="EMBL" id="CP093326">
    <property type="protein sequence ID" value="UNK47343.1"/>
    <property type="molecule type" value="Genomic_DNA"/>
</dbReference>
<evidence type="ECO:0000313" key="3">
    <source>
        <dbReference type="Proteomes" id="UP000829069"/>
    </source>
</evidence>
<organism evidence="2 3">
    <name type="scientific">Arthrobacter sulfonylureivorans</name>
    <dbReference type="NCBI Taxonomy" id="2486855"/>
    <lineage>
        <taxon>Bacteria</taxon>
        <taxon>Bacillati</taxon>
        <taxon>Actinomycetota</taxon>
        <taxon>Actinomycetes</taxon>
        <taxon>Micrococcales</taxon>
        <taxon>Micrococcaceae</taxon>
        <taxon>Arthrobacter</taxon>
    </lineage>
</organism>
<proteinExistence type="predicted"/>
<dbReference type="Pfam" id="PF00535">
    <property type="entry name" value="Glycos_transf_2"/>
    <property type="match status" value="1"/>
</dbReference>
<sequence>MFEDLTDPQSLASASGSQQRWHDNFVLAAHSIAQARQWLPLLTLSGKAHRVHLVLQNDGGAHPPPSRPTVAQLGVGLMVSASATAGGYASITVAAGKWVDVHRAVTAALMHLQEGRPGSVLRGLRVGITDSAHAAWAAGDPLARSLSPDLLEPPEDDIFPVDMVVADDEFEIASIRKPAGFVLPAEGLADHSGWSMALPPVDVRCVSPRGFIPHPERGTLRAGFDANGGVSFTNPDDANAGGLVASLRSGEPLSEHTIAALRPYSYVDVSALLDAADQRAAAVVLSSLATAGVPLLKASDAPALRLLGPDLAAAISAFDAQDSVLLRESKSIDMRRLALGLFEPSARWNHWAAAAGMPRQESETVSVVLATRRADRIRGAVRQIERQCWPAVEIVLVLHGIELPDEELNQLRKDCSRDLVVRKGGPELVLGEVLNLGVRAARGELIAKMDDDDWYGRHHLRDLVHARRYSGAVLTGSQVEFVYLEDLDILTRRPSEGERYSDHVAGGTMLISKADLTDVGGWRPVHRAVDRCLLQAVEAAGGSIYRSHGQNYVMHRYSDAPGHGGHTWAPETETFLQNSSEQWDGFFLPPQIDAVYIDYRPPGRHAGLSSIFSGPSLQTAVSAGGGRK</sequence>
<dbReference type="Proteomes" id="UP000829069">
    <property type="component" value="Chromosome"/>
</dbReference>
<dbReference type="SUPFAM" id="SSF53448">
    <property type="entry name" value="Nucleotide-diphospho-sugar transferases"/>
    <property type="match status" value="1"/>
</dbReference>
<dbReference type="Gene3D" id="3.90.550.10">
    <property type="entry name" value="Spore Coat Polysaccharide Biosynthesis Protein SpsA, Chain A"/>
    <property type="match status" value="1"/>
</dbReference>
<dbReference type="InterPro" id="IPR029044">
    <property type="entry name" value="Nucleotide-diphossugar_trans"/>
</dbReference>
<name>A0ABY3WDR9_9MICC</name>
<gene>
    <name evidence="2" type="ORF">MNQ99_08430</name>
</gene>
<dbReference type="RefSeq" id="WP_241915104.1">
    <property type="nucleotide sequence ID" value="NZ_CP093326.1"/>
</dbReference>
<accession>A0ABY3WDR9</accession>
<reference evidence="2 3" key="1">
    <citation type="submission" date="2022-03" db="EMBL/GenBank/DDBJ databases">
        <title>Isotopic signatures of nitrous oxide derived from detoxification processes.</title>
        <authorList>
            <person name="Behrendt U."/>
            <person name="Buchen C."/>
            <person name="Well R."/>
            <person name="Ulrich A."/>
            <person name="Rohe L."/>
            <person name="Kolb S."/>
            <person name="Schloter M."/>
            <person name="Horn M.A."/>
            <person name="Augustin J."/>
        </authorList>
    </citation>
    <scope>NUCLEOTIDE SEQUENCE [LARGE SCALE GENOMIC DNA]</scope>
    <source>
        <strain evidence="2 3">S4-C24</strain>
    </source>
</reference>
<dbReference type="InterPro" id="IPR001173">
    <property type="entry name" value="Glyco_trans_2-like"/>
</dbReference>
<protein>
    <submittedName>
        <fullName evidence="2">Glycosyltransferase</fullName>
    </submittedName>
</protein>
<evidence type="ECO:0000313" key="2">
    <source>
        <dbReference type="EMBL" id="UNK47343.1"/>
    </source>
</evidence>
<feature type="domain" description="Glycosyltransferase 2-like" evidence="1">
    <location>
        <begin position="368"/>
        <end position="472"/>
    </location>
</feature>
<evidence type="ECO:0000259" key="1">
    <source>
        <dbReference type="Pfam" id="PF00535"/>
    </source>
</evidence>